<keyword evidence="6" id="KW-0949">S-adenosyl-L-methionine</keyword>
<keyword evidence="7 12" id="KW-0812">Transmembrane</keyword>
<evidence type="ECO:0000313" key="13">
    <source>
        <dbReference type="EMBL" id="ALA61116.1"/>
    </source>
</evidence>
<evidence type="ECO:0000256" key="1">
    <source>
        <dbReference type="ARBA" id="ARBA00004477"/>
    </source>
</evidence>
<name>A0A0K2GJK1_NITMO</name>
<evidence type="ECO:0000256" key="9">
    <source>
        <dbReference type="ARBA" id="ARBA00022989"/>
    </source>
</evidence>
<dbReference type="PATRIC" id="fig|42253.5.peg.4680"/>
<dbReference type="InterPro" id="IPR007318">
    <property type="entry name" value="Phopholipid_MeTrfase"/>
</dbReference>
<gene>
    <name evidence="13" type="ORF">NITMOv2_4747</name>
</gene>
<evidence type="ECO:0000256" key="5">
    <source>
        <dbReference type="ARBA" id="ARBA00022679"/>
    </source>
</evidence>
<dbReference type="Gene3D" id="1.20.120.1630">
    <property type="match status" value="1"/>
</dbReference>
<dbReference type="Pfam" id="PF04191">
    <property type="entry name" value="PEMT"/>
    <property type="match status" value="1"/>
</dbReference>
<evidence type="ECO:0000256" key="2">
    <source>
        <dbReference type="ARBA" id="ARBA00004969"/>
    </source>
</evidence>
<comment type="pathway">
    <text evidence="2">Phospholipid metabolism; phosphatidylcholine biosynthesis.</text>
</comment>
<evidence type="ECO:0000256" key="3">
    <source>
        <dbReference type="ARBA" id="ARBA00005189"/>
    </source>
</evidence>
<organism evidence="13 14">
    <name type="scientific">Nitrospira moscoviensis</name>
    <dbReference type="NCBI Taxonomy" id="42253"/>
    <lineage>
        <taxon>Bacteria</taxon>
        <taxon>Pseudomonadati</taxon>
        <taxon>Nitrospirota</taxon>
        <taxon>Nitrospiria</taxon>
        <taxon>Nitrospirales</taxon>
        <taxon>Nitrospiraceae</taxon>
        <taxon>Nitrospira</taxon>
    </lineage>
</organism>
<evidence type="ECO:0000256" key="8">
    <source>
        <dbReference type="ARBA" id="ARBA00022824"/>
    </source>
</evidence>
<comment type="subcellular location">
    <subcellularLocation>
        <location evidence="1">Endoplasmic reticulum membrane</location>
        <topology evidence="1">Multi-pass membrane protein</topology>
    </subcellularLocation>
</comment>
<dbReference type="AlphaFoldDB" id="A0A0K2GJK1"/>
<dbReference type="PANTHER" id="PTHR15458">
    <property type="entry name" value="PHOSPHATIDYLETHANOLAMINE N-METHYLTRANSFERASE"/>
    <property type="match status" value="1"/>
</dbReference>
<keyword evidence="5" id="KW-0808">Transferase</keyword>
<evidence type="ECO:0000256" key="7">
    <source>
        <dbReference type="ARBA" id="ARBA00022692"/>
    </source>
</evidence>
<proteinExistence type="predicted"/>
<dbReference type="RefSeq" id="WP_053381825.1">
    <property type="nucleotide sequence ID" value="NZ_CP011801.1"/>
</dbReference>
<dbReference type="GO" id="GO:0000773">
    <property type="term" value="F:phosphatidyl-N-methylethanolamine N-methyltransferase activity"/>
    <property type="evidence" value="ECO:0007669"/>
    <property type="project" value="UniProtKB-EC"/>
</dbReference>
<dbReference type="EMBL" id="CP011801">
    <property type="protein sequence ID" value="ALA61116.1"/>
    <property type="molecule type" value="Genomic_DNA"/>
</dbReference>
<dbReference type="PANTHER" id="PTHR15458:SF5">
    <property type="entry name" value="PHOSPHATIDYLETHANOLAMINE N-METHYLTRANSFERASE"/>
    <property type="match status" value="1"/>
</dbReference>
<dbReference type="STRING" id="42253.NITMOv2_4747"/>
<keyword evidence="14" id="KW-1185">Reference proteome</keyword>
<dbReference type="KEGG" id="nmv:NITMOv2_4747"/>
<evidence type="ECO:0000256" key="11">
    <source>
        <dbReference type="ARBA" id="ARBA00034137"/>
    </source>
</evidence>
<feature type="transmembrane region" description="Helical" evidence="12">
    <location>
        <begin position="52"/>
        <end position="72"/>
    </location>
</feature>
<evidence type="ECO:0000256" key="4">
    <source>
        <dbReference type="ARBA" id="ARBA00022603"/>
    </source>
</evidence>
<accession>A0A0K2GJK1</accession>
<reference evidence="13 14" key="1">
    <citation type="journal article" date="2015" name="Proc. Natl. Acad. Sci. U.S.A.">
        <title>Expanded metabolic versatility of ubiquitous nitrite-oxidizing bacteria from the genus Nitrospira.</title>
        <authorList>
            <person name="Koch H."/>
            <person name="Lucker S."/>
            <person name="Albertsen M."/>
            <person name="Kitzinger K."/>
            <person name="Herbold C."/>
            <person name="Spieck E."/>
            <person name="Nielsen P.H."/>
            <person name="Wagner M."/>
            <person name="Daims H."/>
        </authorList>
    </citation>
    <scope>NUCLEOTIDE SEQUENCE [LARGE SCALE GENOMIC DNA]</scope>
    <source>
        <strain evidence="13 14">NSP M-1</strain>
    </source>
</reference>
<evidence type="ECO:0000256" key="12">
    <source>
        <dbReference type="SAM" id="Phobius"/>
    </source>
</evidence>
<evidence type="ECO:0000256" key="10">
    <source>
        <dbReference type="ARBA" id="ARBA00023136"/>
    </source>
</evidence>
<dbReference type="GO" id="GO:0006656">
    <property type="term" value="P:phosphatidylcholine biosynthetic process"/>
    <property type="evidence" value="ECO:0007669"/>
    <property type="project" value="InterPro"/>
</dbReference>
<dbReference type="Proteomes" id="UP000069205">
    <property type="component" value="Chromosome"/>
</dbReference>
<keyword evidence="4" id="KW-0489">Methyltransferase</keyword>
<dbReference type="OrthoDB" id="7068465at2"/>
<dbReference type="InterPro" id="IPR024960">
    <property type="entry name" value="PEMT/MFAP"/>
</dbReference>
<feature type="transmembrane region" description="Helical" evidence="12">
    <location>
        <begin position="84"/>
        <end position="107"/>
    </location>
</feature>
<dbReference type="GO" id="GO:0032259">
    <property type="term" value="P:methylation"/>
    <property type="evidence" value="ECO:0007669"/>
    <property type="project" value="UniProtKB-KW"/>
</dbReference>
<sequence>MTVWTLLTAASVLSLERLWYAWVWYHPDSFRRFCSKPAVAVFGEPVDVLRNFFLCFKTLQLAVFLGWCYLYGGGNILPPGEDGPWMAVGGALIAVGQALNVGVFVQLGKIGVFYGNKLGYQVPWCNGFPFSLMPHPQYVGAVLSIWGFFLTTRFPHDDWYILPILQTGQYALGAYLEQ</sequence>
<keyword evidence="8" id="KW-0256">Endoplasmic reticulum</keyword>
<comment type="pathway">
    <text evidence="3">Lipid metabolism.</text>
</comment>
<evidence type="ECO:0000313" key="14">
    <source>
        <dbReference type="Proteomes" id="UP000069205"/>
    </source>
</evidence>
<keyword evidence="9 12" id="KW-1133">Transmembrane helix</keyword>
<keyword evidence="10 12" id="KW-0472">Membrane</keyword>
<protein>
    <recommendedName>
        <fullName evidence="11">phosphatidyl-N-methylethanolamine N-methyltransferase</fullName>
        <ecNumber evidence="11">2.1.1.71</ecNumber>
    </recommendedName>
</protein>
<dbReference type="EC" id="2.1.1.71" evidence="11"/>
<dbReference type="PROSITE" id="PS50244">
    <property type="entry name" value="S5A_REDUCTASE"/>
    <property type="match status" value="1"/>
</dbReference>
<evidence type="ECO:0000256" key="6">
    <source>
        <dbReference type="ARBA" id="ARBA00022691"/>
    </source>
</evidence>